<proteinExistence type="inferred from homology"/>
<dbReference type="UniPathway" id="UPA00359">
    <property type="reaction ID" value="UER00482"/>
</dbReference>
<evidence type="ECO:0000256" key="2">
    <source>
        <dbReference type="ARBA" id="ARBA00004870"/>
    </source>
</evidence>
<evidence type="ECO:0000256" key="5">
    <source>
        <dbReference type="ARBA" id="ARBA00022516"/>
    </source>
</evidence>
<evidence type="ECO:0000256" key="8">
    <source>
        <dbReference type="ARBA" id="ARBA00022741"/>
    </source>
</evidence>
<comment type="similarity">
    <text evidence="13">Belongs to the LpxK family.</text>
</comment>
<keyword evidence="6 13" id="KW-0441">Lipid A biosynthesis</keyword>
<gene>
    <name evidence="13" type="primary">lpxK</name>
    <name evidence="14" type="ORF">MAGMO_2194</name>
</gene>
<keyword evidence="5 13" id="KW-0444">Lipid biosynthesis</keyword>
<evidence type="ECO:0000256" key="9">
    <source>
        <dbReference type="ARBA" id="ARBA00022777"/>
    </source>
</evidence>
<feature type="binding site" evidence="13">
    <location>
        <begin position="68"/>
        <end position="75"/>
    </location>
    <ligand>
        <name>ATP</name>
        <dbReference type="ChEBI" id="CHEBI:30616"/>
    </ligand>
</feature>
<evidence type="ECO:0000256" key="4">
    <source>
        <dbReference type="ARBA" id="ARBA00016436"/>
    </source>
</evidence>
<evidence type="ECO:0000256" key="11">
    <source>
        <dbReference type="ARBA" id="ARBA00023098"/>
    </source>
</evidence>
<dbReference type="PANTHER" id="PTHR42724">
    <property type="entry name" value="TETRAACYLDISACCHARIDE 4'-KINASE"/>
    <property type="match status" value="1"/>
</dbReference>
<organism evidence="14">
    <name type="scientific">Magnetococcus massalia (strain MO-1)</name>
    <dbReference type="NCBI Taxonomy" id="451514"/>
    <lineage>
        <taxon>Bacteria</taxon>
        <taxon>Pseudomonadati</taxon>
        <taxon>Pseudomonadota</taxon>
        <taxon>Magnetococcia</taxon>
        <taxon>Magnetococcales</taxon>
        <taxon>Magnetococcaceae</taxon>
        <taxon>Magnetococcus</taxon>
    </lineage>
</organism>
<evidence type="ECO:0000256" key="1">
    <source>
        <dbReference type="ARBA" id="ARBA00002274"/>
    </source>
</evidence>
<keyword evidence="8 13" id="KW-0547">Nucleotide-binding</keyword>
<dbReference type="GO" id="GO:0009245">
    <property type="term" value="P:lipid A biosynthetic process"/>
    <property type="evidence" value="ECO:0007669"/>
    <property type="project" value="UniProtKB-UniRule"/>
</dbReference>
<protein>
    <recommendedName>
        <fullName evidence="4 13">Tetraacyldisaccharide 4'-kinase</fullName>
        <ecNumber evidence="3 13">2.7.1.130</ecNumber>
    </recommendedName>
    <alternativeName>
        <fullName evidence="12 13">Lipid A 4'-kinase</fullName>
    </alternativeName>
</protein>
<dbReference type="InterPro" id="IPR027417">
    <property type="entry name" value="P-loop_NTPase"/>
</dbReference>
<dbReference type="GO" id="GO:0005886">
    <property type="term" value="C:plasma membrane"/>
    <property type="evidence" value="ECO:0007669"/>
    <property type="project" value="TreeGrafter"/>
</dbReference>
<dbReference type="HAMAP" id="MF_00409">
    <property type="entry name" value="LpxK"/>
    <property type="match status" value="1"/>
</dbReference>
<name>A0A1S7LHD4_MAGMO</name>
<accession>A0A1S7LHD4</accession>
<evidence type="ECO:0000256" key="6">
    <source>
        <dbReference type="ARBA" id="ARBA00022556"/>
    </source>
</evidence>
<sequence length="369" mass="40041">MSLSQRLLPLLHGLRPPAHLGESALLGLLGGVGRLYGWHMVRRRSRYKADPVRSYRPRCPVISIGNITTGGTGKTPCSRWLAGYLQQQGIKTAIVSRGYGQQSKLPVTVVSDGKQIITPPPLAADEPTMLARALPGVAVLCGPNRKPVIEHAIEKLGCELILLDDAFQHLKAARDLNIVLLDAAHPLGNGQLLPGGVLREPASALQDADIILLSRAHDDEQAVRAEKMLRPHLQPNTPILRADHRATGWQPLTQGAPPHPPGKLLAFTGIGRPESFWHSLQCQGITPVATRSFADHHPFCAEDLAALQQQAQALGATALACTEKDAVKIDPAWYTLPLYQLQIEWHFLTSPAPLEAAVSTLLAKQRHKS</sequence>
<dbReference type="PANTHER" id="PTHR42724:SF1">
    <property type="entry name" value="TETRAACYLDISACCHARIDE 4'-KINASE, MITOCHONDRIAL-RELATED"/>
    <property type="match status" value="1"/>
</dbReference>
<dbReference type="AlphaFoldDB" id="A0A1S7LHD4"/>
<evidence type="ECO:0000256" key="12">
    <source>
        <dbReference type="ARBA" id="ARBA00029757"/>
    </source>
</evidence>
<comment type="function">
    <text evidence="1 13">Transfers the gamma-phosphate of ATP to the 4'-position of a tetraacyldisaccharide 1-phosphate intermediate (termed DS-1-P) to form tetraacyldisaccharide 1,4'-bis-phosphate (lipid IVA).</text>
</comment>
<dbReference type="Pfam" id="PF02606">
    <property type="entry name" value="LpxK"/>
    <property type="match status" value="1"/>
</dbReference>
<comment type="pathway">
    <text evidence="2 13">Glycolipid biosynthesis; lipid IV(A) biosynthesis; lipid IV(A) from (3R)-3-hydroxytetradecanoyl-[acyl-carrier-protein] and UDP-N-acetyl-alpha-D-glucosamine: step 6/6.</text>
</comment>
<dbReference type="SUPFAM" id="SSF52540">
    <property type="entry name" value="P-loop containing nucleoside triphosphate hydrolases"/>
    <property type="match status" value="1"/>
</dbReference>
<keyword evidence="9 13" id="KW-0418">Kinase</keyword>
<reference evidence="14" key="1">
    <citation type="submission" date="2015-04" db="EMBL/GenBank/DDBJ databases">
        <authorList>
            <person name="Syromyatnikov M.Y."/>
            <person name="Popov V.N."/>
        </authorList>
    </citation>
    <scope>NUCLEOTIDE SEQUENCE</scope>
    <source>
        <strain evidence="14">MO-1</strain>
    </source>
</reference>
<dbReference type="InterPro" id="IPR003758">
    <property type="entry name" value="LpxK"/>
</dbReference>
<evidence type="ECO:0000256" key="3">
    <source>
        <dbReference type="ARBA" id="ARBA00012071"/>
    </source>
</evidence>
<dbReference type="EC" id="2.7.1.130" evidence="3 13"/>
<evidence type="ECO:0000256" key="10">
    <source>
        <dbReference type="ARBA" id="ARBA00022840"/>
    </source>
</evidence>
<evidence type="ECO:0000256" key="13">
    <source>
        <dbReference type="HAMAP-Rule" id="MF_00409"/>
    </source>
</evidence>
<dbReference type="GO" id="GO:0009244">
    <property type="term" value="P:lipopolysaccharide core region biosynthetic process"/>
    <property type="evidence" value="ECO:0007669"/>
    <property type="project" value="TreeGrafter"/>
</dbReference>
<dbReference type="GO" id="GO:0005524">
    <property type="term" value="F:ATP binding"/>
    <property type="evidence" value="ECO:0007669"/>
    <property type="project" value="UniProtKB-UniRule"/>
</dbReference>
<dbReference type="EMBL" id="LO017727">
    <property type="protein sequence ID" value="CRH06360.1"/>
    <property type="molecule type" value="Genomic_DNA"/>
</dbReference>
<keyword evidence="10 13" id="KW-0067">ATP-binding</keyword>
<keyword evidence="11 13" id="KW-0443">Lipid metabolism</keyword>
<comment type="catalytic activity">
    <reaction evidence="13">
        <text>a lipid A disaccharide + ATP = a lipid IVA + ADP + H(+)</text>
        <dbReference type="Rhea" id="RHEA:67840"/>
        <dbReference type="ChEBI" id="CHEBI:15378"/>
        <dbReference type="ChEBI" id="CHEBI:30616"/>
        <dbReference type="ChEBI" id="CHEBI:176343"/>
        <dbReference type="ChEBI" id="CHEBI:176425"/>
        <dbReference type="ChEBI" id="CHEBI:456216"/>
        <dbReference type="EC" id="2.7.1.130"/>
    </reaction>
</comment>
<dbReference type="NCBIfam" id="TIGR00682">
    <property type="entry name" value="lpxK"/>
    <property type="match status" value="1"/>
</dbReference>
<evidence type="ECO:0000313" key="14">
    <source>
        <dbReference type="EMBL" id="CRH06360.1"/>
    </source>
</evidence>
<evidence type="ECO:0000256" key="7">
    <source>
        <dbReference type="ARBA" id="ARBA00022679"/>
    </source>
</evidence>
<keyword evidence="7 13" id="KW-0808">Transferase</keyword>
<dbReference type="GO" id="GO:0009029">
    <property type="term" value="F:lipid-A 4'-kinase activity"/>
    <property type="evidence" value="ECO:0007669"/>
    <property type="project" value="UniProtKB-UniRule"/>
</dbReference>